<evidence type="ECO:0000313" key="2">
    <source>
        <dbReference type="EMBL" id="KAJ4443278.1"/>
    </source>
</evidence>
<organism evidence="2 3">
    <name type="scientific">Periplaneta americana</name>
    <name type="common">American cockroach</name>
    <name type="synonym">Blatta americana</name>
    <dbReference type="NCBI Taxonomy" id="6978"/>
    <lineage>
        <taxon>Eukaryota</taxon>
        <taxon>Metazoa</taxon>
        <taxon>Ecdysozoa</taxon>
        <taxon>Arthropoda</taxon>
        <taxon>Hexapoda</taxon>
        <taxon>Insecta</taxon>
        <taxon>Pterygota</taxon>
        <taxon>Neoptera</taxon>
        <taxon>Polyneoptera</taxon>
        <taxon>Dictyoptera</taxon>
        <taxon>Blattodea</taxon>
        <taxon>Blattoidea</taxon>
        <taxon>Blattidae</taxon>
        <taxon>Blattinae</taxon>
        <taxon>Periplaneta</taxon>
    </lineage>
</organism>
<feature type="region of interest" description="Disordered" evidence="1">
    <location>
        <begin position="649"/>
        <end position="676"/>
    </location>
</feature>
<feature type="region of interest" description="Disordered" evidence="1">
    <location>
        <begin position="466"/>
        <end position="523"/>
    </location>
</feature>
<feature type="region of interest" description="Disordered" evidence="1">
    <location>
        <begin position="329"/>
        <end position="351"/>
    </location>
</feature>
<accession>A0ABQ8T9U0</accession>
<sequence length="879" mass="97921">MVEHKLTRYLEFGSPEEQHPDGKPRNVVLVLGRMPPKREHQAERSEGVSAYYHFPVRSSLQGCVKGNASDASPVTLLVRSALADDAVPCKVCIEALREAFSSLFDWARSRYMSTASISDPDIYQRKKCLSDNMGPPSEIDRRKREQTVDNKMQTEDLSAMNSKNDTFLRFVETMMKVRETLLNSLMRTLGIKTPMDENELHSQTTEKSVTATLAKEFMERMKENENGFILVISGWDLEDPSSSLKSSAQQELENIIDAVTATRAMDTLVVVTGLCPIDEEDDPIVPLFGIGFLPDVPFFAIPNNRDNEFDRPIFHSLRSSESALKLVNKHGNNGKSQKKRRSVGDKHVPLDNNLGLSVIDQKSSVSKANPDEQDRTNMKVEVISKNDLDFGKPSAKIHKGSKSEVNLTKEEIHQIKINIISTNQGTPAAVHHITGSTPSMQNEEETVADVTINSMTKIDSVTTEISTEMPTKTSGSQTTKDNMVQSESHRKSTELTPSSSIVTAKSEVTDKVTTDGTHKNYGKEETDTITATVTKKIQTEDVSETANMILVLTSNILSSPTSPQSLEAPTESIASTESEKELLSSDTKSSIVIKKEEKSPNAKYMTTHSLGLNLSFDQEKTQLNRESEYNQVENDISSDTSAKISFLNSSMKEEAPTESIASTDSEKELLSSDTKSSIVIKKEEKSPNAKYMTTHSLGLNLSFDQENSQLNRESEYNQVENHIGSDTSSKISVLNSSKKEDKNSNDINSSEKSNPKVVDRYIVIDMIEKNLTEDLLQTPSKINNMFSNETLKTSSNKSIILTPKKFANGSQLFVSSNGSKFLYDMTGQETLELRLKEDKSLLRQRFNDMQDIRTARNSALFIKLYYSLCLLVEIIACFS</sequence>
<gene>
    <name evidence="2" type="ORF">ANN_04946</name>
</gene>
<dbReference type="Proteomes" id="UP001148838">
    <property type="component" value="Unassembled WGS sequence"/>
</dbReference>
<feature type="region of interest" description="Disordered" evidence="1">
    <location>
        <begin position="558"/>
        <end position="582"/>
    </location>
</feature>
<proteinExistence type="predicted"/>
<feature type="region of interest" description="Disordered" evidence="1">
    <location>
        <begin position="722"/>
        <end position="752"/>
    </location>
</feature>
<protein>
    <submittedName>
        <fullName evidence="2">Uncharacterized protein</fullName>
    </submittedName>
</protein>
<reference evidence="2 3" key="1">
    <citation type="journal article" date="2022" name="Allergy">
        <title>Genome assembly and annotation of Periplaneta americana reveal a comprehensive cockroach allergen profile.</title>
        <authorList>
            <person name="Wang L."/>
            <person name="Xiong Q."/>
            <person name="Saelim N."/>
            <person name="Wang L."/>
            <person name="Nong W."/>
            <person name="Wan A.T."/>
            <person name="Shi M."/>
            <person name="Liu X."/>
            <person name="Cao Q."/>
            <person name="Hui J.H.L."/>
            <person name="Sookrung N."/>
            <person name="Leung T.F."/>
            <person name="Tungtrongchitr A."/>
            <person name="Tsui S.K.W."/>
        </authorList>
    </citation>
    <scope>NUCLEOTIDE SEQUENCE [LARGE SCALE GENOMIC DNA]</scope>
    <source>
        <strain evidence="2">PWHHKU_190912</strain>
    </source>
</reference>
<dbReference type="EMBL" id="JAJSOF020000013">
    <property type="protein sequence ID" value="KAJ4443278.1"/>
    <property type="molecule type" value="Genomic_DNA"/>
</dbReference>
<feature type="compositionally biased region" description="Polar residues" evidence="1">
    <location>
        <begin position="722"/>
        <end position="736"/>
    </location>
</feature>
<evidence type="ECO:0000256" key="1">
    <source>
        <dbReference type="SAM" id="MobiDB-lite"/>
    </source>
</evidence>
<feature type="compositionally biased region" description="Polar residues" evidence="1">
    <location>
        <begin position="466"/>
        <end position="486"/>
    </location>
</feature>
<feature type="compositionally biased region" description="Polar residues" evidence="1">
    <location>
        <begin position="558"/>
        <end position="576"/>
    </location>
</feature>
<feature type="compositionally biased region" description="Basic and acidic residues" evidence="1">
    <location>
        <begin position="507"/>
        <end position="523"/>
    </location>
</feature>
<name>A0ABQ8T9U0_PERAM</name>
<feature type="compositionally biased region" description="Polar residues" evidence="1">
    <location>
        <begin position="494"/>
        <end position="503"/>
    </location>
</feature>
<keyword evidence="3" id="KW-1185">Reference proteome</keyword>
<evidence type="ECO:0000313" key="3">
    <source>
        <dbReference type="Proteomes" id="UP001148838"/>
    </source>
</evidence>
<comment type="caution">
    <text evidence="2">The sequence shown here is derived from an EMBL/GenBank/DDBJ whole genome shotgun (WGS) entry which is preliminary data.</text>
</comment>